<dbReference type="GO" id="GO:0005634">
    <property type="term" value="C:nucleus"/>
    <property type="evidence" value="ECO:0007669"/>
    <property type="project" value="UniProtKB-SubCell"/>
</dbReference>
<dbReference type="SMART" id="SM00380">
    <property type="entry name" value="AP2"/>
    <property type="match status" value="1"/>
</dbReference>
<proteinExistence type="inferred from homology"/>
<dbReference type="GO" id="GO:0009873">
    <property type="term" value="P:ethylene-activated signaling pathway"/>
    <property type="evidence" value="ECO:0007669"/>
    <property type="project" value="InterPro"/>
</dbReference>
<reference evidence="8" key="1">
    <citation type="journal article" date="2023" name="Plant J.">
        <title>Genome sequences and population genomics provide insights into the demographic history, inbreeding, and mutation load of two 'living fossil' tree species of Dipteronia.</title>
        <authorList>
            <person name="Feng Y."/>
            <person name="Comes H.P."/>
            <person name="Chen J."/>
            <person name="Zhu S."/>
            <person name="Lu R."/>
            <person name="Zhang X."/>
            <person name="Li P."/>
            <person name="Qiu J."/>
            <person name="Olsen K.M."/>
            <person name="Qiu Y."/>
        </authorList>
    </citation>
    <scope>NUCLEOTIDE SEQUENCE</scope>
    <source>
        <strain evidence="8">NBL</strain>
    </source>
</reference>
<dbReference type="Pfam" id="PF00847">
    <property type="entry name" value="AP2"/>
    <property type="match status" value="1"/>
</dbReference>
<keyword evidence="9" id="KW-1185">Reference proteome</keyword>
<dbReference type="InterPro" id="IPR036955">
    <property type="entry name" value="AP2/ERF_dom_sf"/>
</dbReference>
<dbReference type="AlphaFoldDB" id="A0AAE0AMF9"/>
<accession>A0AAE0AMF9</accession>
<comment type="subcellular location">
    <subcellularLocation>
        <location evidence="1">Nucleus</location>
    </subcellularLocation>
</comment>
<dbReference type="FunFam" id="3.30.730.10:FF:000001">
    <property type="entry name" value="Ethylene-responsive transcription factor 2"/>
    <property type="match status" value="1"/>
</dbReference>
<gene>
    <name evidence="8" type="ORF">Dsin_014488</name>
</gene>
<dbReference type="PRINTS" id="PR00367">
    <property type="entry name" value="ETHRSPELEMNT"/>
</dbReference>
<evidence type="ECO:0000256" key="3">
    <source>
        <dbReference type="ARBA" id="ARBA00023125"/>
    </source>
</evidence>
<dbReference type="Gene3D" id="3.30.730.10">
    <property type="entry name" value="AP2/ERF domain"/>
    <property type="match status" value="1"/>
</dbReference>
<dbReference type="SUPFAM" id="SSF54171">
    <property type="entry name" value="DNA-binding domain"/>
    <property type="match status" value="1"/>
</dbReference>
<keyword evidence="3" id="KW-0238">DNA-binding</keyword>
<evidence type="ECO:0000313" key="8">
    <source>
        <dbReference type="EMBL" id="KAK3220518.1"/>
    </source>
</evidence>
<dbReference type="EMBL" id="JANJYJ010000004">
    <property type="protein sequence ID" value="KAK3220518.1"/>
    <property type="molecule type" value="Genomic_DNA"/>
</dbReference>
<dbReference type="GO" id="GO:0003677">
    <property type="term" value="F:DNA binding"/>
    <property type="evidence" value="ECO:0007669"/>
    <property type="project" value="UniProtKB-KW"/>
</dbReference>
<keyword evidence="2" id="KW-0805">Transcription regulation</keyword>
<dbReference type="PANTHER" id="PTHR31190:SF72">
    <property type="entry name" value="AP2 DOMAIN CONTAINING PROTEIN, EXPRESSED"/>
    <property type="match status" value="1"/>
</dbReference>
<dbReference type="InterPro" id="IPR016177">
    <property type="entry name" value="DNA-bd_dom_sf"/>
</dbReference>
<comment type="caution">
    <text evidence="8">The sequence shown here is derived from an EMBL/GenBank/DDBJ whole genome shotgun (WGS) entry which is preliminary data.</text>
</comment>
<evidence type="ECO:0000256" key="6">
    <source>
        <dbReference type="ARBA" id="ARBA00024343"/>
    </source>
</evidence>
<evidence type="ECO:0000256" key="1">
    <source>
        <dbReference type="ARBA" id="ARBA00004123"/>
    </source>
</evidence>
<evidence type="ECO:0000259" key="7">
    <source>
        <dbReference type="PROSITE" id="PS51032"/>
    </source>
</evidence>
<evidence type="ECO:0000256" key="5">
    <source>
        <dbReference type="ARBA" id="ARBA00023242"/>
    </source>
</evidence>
<evidence type="ECO:0000313" key="9">
    <source>
        <dbReference type="Proteomes" id="UP001281410"/>
    </source>
</evidence>
<name>A0AAE0AMF9_9ROSI</name>
<dbReference type="CDD" id="cd00018">
    <property type="entry name" value="AP2"/>
    <property type="match status" value="1"/>
</dbReference>
<dbReference type="PANTHER" id="PTHR31190">
    <property type="entry name" value="DNA-BINDING DOMAIN"/>
    <property type="match status" value="1"/>
</dbReference>
<evidence type="ECO:0000256" key="4">
    <source>
        <dbReference type="ARBA" id="ARBA00023163"/>
    </source>
</evidence>
<sequence>MDSSIFLYQTTESSSESSLGSSESSSSTCWPDHQFLNWDHNSSLPFNFNDSEEMLLLDVLGEATKESSNRLNFGGGIIDMEKDQVMNSILEEEPKKLRKPYIGVRRRTWGKYAAEIRDSTRNGVRVWLGTFDTEEEAALAYDQAAFSMRGSLAVLNFPVHLVKESLQQIKYPCHEYGCSPALALKKRHIMRKKSRRRSSDIEKSIMQRDNQMMVSSGNVLVFEDLGAEYLEQLLNSCTAEKSSTSL</sequence>
<keyword evidence="4" id="KW-0804">Transcription</keyword>
<organism evidence="8 9">
    <name type="scientific">Dipteronia sinensis</name>
    <dbReference type="NCBI Taxonomy" id="43782"/>
    <lineage>
        <taxon>Eukaryota</taxon>
        <taxon>Viridiplantae</taxon>
        <taxon>Streptophyta</taxon>
        <taxon>Embryophyta</taxon>
        <taxon>Tracheophyta</taxon>
        <taxon>Spermatophyta</taxon>
        <taxon>Magnoliopsida</taxon>
        <taxon>eudicotyledons</taxon>
        <taxon>Gunneridae</taxon>
        <taxon>Pentapetalae</taxon>
        <taxon>rosids</taxon>
        <taxon>malvids</taxon>
        <taxon>Sapindales</taxon>
        <taxon>Sapindaceae</taxon>
        <taxon>Hippocastanoideae</taxon>
        <taxon>Acereae</taxon>
        <taxon>Dipteronia</taxon>
    </lineage>
</organism>
<dbReference type="Proteomes" id="UP001281410">
    <property type="component" value="Unassembled WGS sequence"/>
</dbReference>
<dbReference type="PROSITE" id="PS51032">
    <property type="entry name" value="AP2_ERF"/>
    <property type="match status" value="1"/>
</dbReference>
<feature type="domain" description="AP2/ERF" evidence="7">
    <location>
        <begin position="100"/>
        <end position="158"/>
    </location>
</feature>
<dbReference type="InterPro" id="IPR044808">
    <property type="entry name" value="ERF_plant"/>
</dbReference>
<evidence type="ECO:0000256" key="2">
    <source>
        <dbReference type="ARBA" id="ARBA00023015"/>
    </source>
</evidence>
<comment type="similarity">
    <text evidence="6">Belongs to the AP2/ERF transcription factor family. ERF subfamily.</text>
</comment>
<dbReference type="InterPro" id="IPR001471">
    <property type="entry name" value="AP2/ERF_dom"/>
</dbReference>
<keyword evidence="5" id="KW-0539">Nucleus</keyword>
<dbReference type="GO" id="GO:0003700">
    <property type="term" value="F:DNA-binding transcription factor activity"/>
    <property type="evidence" value="ECO:0007669"/>
    <property type="project" value="InterPro"/>
</dbReference>
<protein>
    <recommendedName>
        <fullName evidence="7">AP2/ERF domain-containing protein</fullName>
    </recommendedName>
</protein>